<comment type="caution">
    <text evidence="1">The sequence shown here is derived from an EMBL/GenBank/DDBJ whole genome shotgun (WGS) entry which is preliminary data.</text>
</comment>
<reference evidence="1" key="1">
    <citation type="submission" date="2021-06" db="EMBL/GenBank/DDBJ databases">
        <authorList>
            <person name="Hodson N. C."/>
            <person name="Mongue J. A."/>
            <person name="Jaron S. K."/>
        </authorList>
    </citation>
    <scope>NUCLEOTIDE SEQUENCE</scope>
</reference>
<organism evidence="1 2">
    <name type="scientific">Allacma fusca</name>
    <dbReference type="NCBI Taxonomy" id="39272"/>
    <lineage>
        <taxon>Eukaryota</taxon>
        <taxon>Metazoa</taxon>
        <taxon>Ecdysozoa</taxon>
        <taxon>Arthropoda</taxon>
        <taxon>Hexapoda</taxon>
        <taxon>Collembola</taxon>
        <taxon>Symphypleona</taxon>
        <taxon>Sminthuridae</taxon>
        <taxon>Allacma</taxon>
    </lineage>
</organism>
<dbReference type="AlphaFoldDB" id="A0A8J2PJD6"/>
<sequence length="106" mass="12496">MVPLQRSSYLQENGQTFQLTTTEPVRSKPNKWYRDLFYRSYLYLRWKLALATATPKQRHRTTTRINNDLHNVYFINNTRPILGEPVYLPLLALNSMETQLSARPPA</sequence>
<gene>
    <name evidence="1" type="ORF">AFUS01_LOCUS34700</name>
</gene>
<evidence type="ECO:0000313" key="1">
    <source>
        <dbReference type="EMBL" id="CAG7824549.1"/>
    </source>
</evidence>
<protein>
    <submittedName>
        <fullName evidence="1">Uncharacterized protein</fullName>
    </submittedName>
</protein>
<dbReference type="EMBL" id="CAJVCH010533243">
    <property type="protein sequence ID" value="CAG7824549.1"/>
    <property type="molecule type" value="Genomic_DNA"/>
</dbReference>
<evidence type="ECO:0000313" key="2">
    <source>
        <dbReference type="Proteomes" id="UP000708208"/>
    </source>
</evidence>
<proteinExistence type="predicted"/>
<dbReference type="Proteomes" id="UP000708208">
    <property type="component" value="Unassembled WGS sequence"/>
</dbReference>
<name>A0A8J2PJD6_9HEXA</name>
<accession>A0A8J2PJD6</accession>
<keyword evidence="2" id="KW-1185">Reference proteome</keyword>